<dbReference type="SUPFAM" id="SSF55729">
    <property type="entry name" value="Acyl-CoA N-acyltransferases (Nat)"/>
    <property type="match status" value="1"/>
</dbReference>
<gene>
    <name evidence="4" type="ORF">J1C50_17605</name>
</gene>
<keyword evidence="5" id="KW-1185">Reference proteome</keyword>
<dbReference type="InterPro" id="IPR050832">
    <property type="entry name" value="Bact_Acetyltransf"/>
</dbReference>
<keyword evidence="1" id="KW-0808">Transferase</keyword>
<proteinExistence type="predicted"/>
<keyword evidence="2" id="KW-0012">Acyltransferase</keyword>
<evidence type="ECO:0000256" key="2">
    <source>
        <dbReference type="ARBA" id="ARBA00023315"/>
    </source>
</evidence>
<dbReference type="Proteomes" id="UP000664349">
    <property type="component" value="Unassembled WGS sequence"/>
</dbReference>
<dbReference type="InterPro" id="IPR016181">
    <property type="entry name" value="Acyl_CoA_acyltransferase"/>
</dbReference>
<protein>
    <submittedName>
        <fullName evidence="4">GNAT family N-acetyltransferase</fullName>
    </submittedName>
</protein>
<comment type="caution">
    <text evidence="4">The sequence shown here is derived from an EMBL/GenBank/DDBJ whole genome shotgun (WGS) entry which is preliminary data.</text>
</comment>
<dbReference type="PANTHER" id="PTHR43877">
    <property type="entry name" value="AMINOALKYLPHOSPHONATE N-ACETYLTRANSFERASE-RELATED-RELATED"/>
    <property type="match status" value="1"/>
</dbReference>
<dbReference type="PROSITE" id="PS51186">
    <property type="entry name" value="GNAT"/>
    <property type="match status" value="1"/>
</dbReference>
<dbReference type="InterPro" id="IPR000182">
    <property type="entry name" value="GNAT_dom"/>
</dbReference>
<dbReference type="Gene3D" id="3.40.630.30">
    <property type="match status" value="1"/>
</dbReference>
<evidence type="ECO:0000259" key="3">
    <source>
        <dbReference type="PROSITE" id="PS51186"/>
    </source>
</evidence>
<sequence>MSIAIRAFQADDAAGVSALFRAIYGEHYVYPDVYLPSMIRRHNAAGRWHSAVAVRDGRVLGHAALWRDPHCPGSAELALNVVHPDARGQGLATALGRHLRAQGIALGLSMLTIKQVSSHGQSQRLAKTLGFHTTGLLLDYVASPFGQPQPESIVLGCLPLQSRPIPALNWPAAWREWLTPLTRAFGSAPPPAQGPAGGLSIASHGRRLEVGLGEISGGRLREVAALPAGRLVYVRLALGPDAPRAADALQQAGFVCGGLVPGPDGSWQALLLRGHGRQELALSCPLANRLHQLSRQVAAAVAA</sequence>
<feature type="domain" description="N-acetyltransferase" evidence="3">
    <location>
        <begin position="3"/>
        <end position="150"/>
    </location>
</feature>
<name>A0ABS3GQK4_9NEIS</name>
<dbReference type="CDD" id="cd04301">
    <property type="entry name" value="NAT_SF"/>
    <property type="match status" value="1"/>
</dbReference>
<organism evidence="4 5">
    <name type="scientific">Chromobacterium haemolyticum</name>
    <dbReference type="NCBI Taxonomy" id="394935"/>
    <lineage>
        <taxon>Bacteria</taxon>
        <taxon>Pseudomonadati</taxon>
        <taxon>Pseudomonadota</taxon>
        <taxon>Betaproteobacteria</taxon>
        <taxon>Neisseriales</taxon>
        <taxon>Chromobacteriaceae</taxon>
        <taxon>Chromobacterium</taxon>
    </lineage>
</organism>
<dbReference type="Pfam" id="PF00583">
    <property type="entry name" value="Acetyltransf_1"/>
    <property type="match status" value="1"/>
</dbReference>
<dbReference type="RefSeq" id="WP_043592574.1">
    <property type="nucleotide sequence ID" value="NZ_JAEILV010000016.1"/>
</dbReference>
<evidence type="ECO:0000313" key="4">
    <source>
        <dbReference type="EMBL" id="MBO0417331.1"/>
    </source>
</evidence>
<reference evidence="4 5" key="1">
    <citation type="submission" date="2021-03" db="EMBL/GenBank/DDBJ databases">
        <title>First Case of infection caused by Chromobacterium haemolyticum derived from water in China.</title>
        <authorList>
            <person name="Chen J."/>
            <person name="Liu C."/>
        </authorList>
    </citation>
    <scope>NUCLEOTIDE SEQUENCE [LARGE SCALE GENOMIC DNA]</scope>
    <source>
        <strain evidence="4 5">WJ-5</strain>
    </source>
</reference>
<evidence type="ECO:0000256" key="1">
    <source>
        <dbReference type="ARBA" id="ARBA00022679"/>
    </source>
</evidence>
<accession>A0ABS3GQK4</accession>
<evidence type="ECO:0000313" key="5">
    <source>
        <dbReference type="Proteomes" id="UP000664349"/>
    </source>
</evidence>
<dbReference type="EMBL" id="JAFLRD010000015">
    <property type="protein sequence ID" value="MBO0417331.1"/>
    <property type="molecule type" value="Genomic_DNA"/>
</dbReference>